<dbReference type="InterPro" id="IPR001173">
    <property type="entry name" value="Glyco_trans_2-like"/>
</dbReference>
<dbReference type="PANTHER" id="PTHR43179">
    <property type="entry name" value="RHAMNOSYLTRANSFERASE WBBL"/>
    <property type="match status" value="1"/>
</dbReference>
<evidence type="ECO:0000313" key="2">
    <source>
        <dbReference type="EMBL" id="ETK03025.1"/>
    </source>
</evidence>
<organism evidence="2 3">
    <name type="scientific">Tannerella sp. oral taxon BU063 isolate Cell 2</name>
    <dbReference type="NCBI Taxonomy" id="1411148"/>
    <lineage>
        <taxon>Bacteria</taxon>
        <taxon>Pseudomonadati</taxon>
        <taxon>Bacteroidota</taxon>
        <taxon>Bacteroidia</taxon>
        <taxon>Bacteroidales</taxon>
        <taxon>Tannerellaceae</taxon>
        <taxon>Tannerella</taxon>
    </lineage>
</organism>
<dbReference type="SUPFAM" id="SSF53448">
    <property type="entry name" value="Nucleotide-diphospho-sugar transferases"/>
    <property type="match status" value="1"/>
</dbReference>
<dbReference type="InterPro" id="IPR029044">
    <property type="entry name" value="Nucleotide-diphossugar_trans"/>
</dbReference>
<evidence type="ECO:0000259" key="1">
    <source>
        <dbReference type="Pfam" id="PF00535"/>
    </source>
</evidence>
<reference evidence="2 3" key="1">
    <citation type="submission" date="2013-11" db="EMBL/GenBank/DDBJ databases">
        <title>Single cell genomics of uncultured Tannerella BU063 (oral taxon 286).</title>
        <authorList>
            <person name="Beall C.J."/>
            <person name="Campbell A.G."/>
            <person name="Griffen A.L."/>
            <person name="Podar M."/>
            <person name="Leys E.J."/>
        </authorList>
    </citation>
    <scope>NUCLEOTIDE SEQUENCE [LARGE SCALE GENOMIC DNA]</scope>
    <source>
        <strain evidence="2">Cell 2</strain>
    </source>
</reference>
<feature type="domain" description="Glycosyltransferase 2-like" evidence="1">
    <location>
        <begin position="4"/>
        <end position="143"/>
    </location>
</feature>
<dbReference type="EMBL" id="AYUF01000186">
    <property type="protein sequence ID" value="ETK03025.1"/>
    <property type="molecule type" value="Genomic_DNA"/>
</dbReference>
<dbReference type="PATRIC" id="fig|1411148.3.peg.29"/>
<dbReference type="CDD" id="cd04186">
    <property type="entry name" value="GT_2_like_c"/>
    <property type="match status" value="1"/>
</dbReference>
<keyword evidence="2" id="KW-0808">Transferase</keyword>
<sequence>MLLSIVIVNYNVKYLLEQCLRSVREATQGIEVEIWVVDNASTDGSVDYLRPLFPEVHFIENADNPGFAKANNQAIRLSRGRYVLLLNPDTIVTSEALLGACHFMDSHTNAGAIGVKMINGHGAFLPESKRSFPTPWVAFCKLSGLSRLFPRSPRLAAYSLRYLSDDAVHEVQVLSGAFMFLRHEALRRIGLLDEAFFMYGEDIDLSYRMIPAGYANYYLPFSILHYKGESTHYADRRYLNAFYNAMLIFYRKHYPNAGGLAWALIRLAVCLRKALAGLFGWKRTRPSRRRGGRRPEILYVCSKAHAADVRRRVLERFPEAASIAWEAADEIGAIPPQDGYTDIIFCHPDLSFDRMIHLMDRCPDKRMTYHTFYPDADRWISPTR</sequence>
<dbReference type="AlphaFoldDB" id="W2C7B6"/>
<name>W2C7B6_9BACT</name>
<gene>
    <name evidence="2" type="ORF">N425_00835</name>
</gene>
<protein>
    <submittedName>
        <fullName evidence="2">Glycosyl transferase family 2</fullName>
    </submittedName>
</protein>
<evidence type="ECO:0000313" key="3">
    <source>
        <dbReference type="Proteomes" id="UP000018837"/>
    </source>
</evidence>
<accession>W2C7B6</accession>
<proteinExistence type="predicted"/>
<dbReference type="Proteomes" id="UP000018837">
    <property type="component" value="Unassembled WGS sequence"/>
</dbReference>
<dbReference type="Gene3D" id="3.90.550.10">
    <property type="entry name" value="Spore Coat Polysaccharide Biosynthesis Protein SpsA, Chain A"/>
    <property type="match status" value="1"/>
</dbReference>
<comment type="caution">
    <text evidence="2">The sequence shown here is derived from an EMBL/GenBank/DDBJ whole genome shotgun (WGS) entry which is preliminary data.</text>
</comment>
<dbReference type="Pfam" id="PF00535">
    <property type="entry name" value="Glycos_transf_2"/>
    <property type="match status" value="1"/>
</dbReference>
<dbReference type="PANTHER" id="PTHR43179:SF7">
    <property type="entry name" value="RHAMNOSYLTRANSFERASE WBBL"/>
    <property type="match status" value="1"/>
</dbReference>
<dbReference type="GO" id="GO:0016740">
    <property type="term" value="F:transferase activity"/>
    <property type="evidence" value="ECO:0007669"/>
    <property type="project" value="UniProtKB-KW"/>
</dbReference>